<dbReference type="AlphaFoldDB" id="A0A4Y7SJ15"/>
<organism evidence="3 4">
    <name type="scientific">Coprinellus micaceus</name>
    <name type="common">Glistening ink-cap mushroom</name>
    <name type="synonym">Coprinus micaceus</name>
    <dbReference type="NCBI Taxonomy" id="71717"/>
    <lineage>
        <taxon>Eukaryota</taxon>
        <taxon>Fungi</taxon>
        <taxon>Dikarya</taxon>
        <taxon>Basidiomycota</taxon>
        <taxon>Agaricomycotina</taxon>
        <taxon>Agaricomycetes</taxon>
        <taxon>Agaricomycetidae</taxon>
        <taxon>Agaricales</taxon>
        <taxon>Agaricineae</taxon>
        <taxon>Psathyrellaceae</taxon>
        <taxon>Coprinellus</taxon>
    </lineage>
</organism>
<keyword evidence="2" id="KW-0472">Membrane</keyword>
<sequence length="440" mass="48956">MTLSRLDESDEDDIVAVQTSARQFSFIEHPPIPIAEPLGPQPHPRVDDGWMIPQHFGVKTYVPIALSPLCPVCSSNTHEFRGRLPRPSTSQTPDDWVQATTAPITSYDGVAHPVASPAGEQYSKPPPYTPPPSTNDATPAARVTDHPLTPPQTEGSCEKVPDWKIALSSTVLLVIWSAQAVHLLTMLWIPRYYENQIRHGALNFEDAAELDSRTPAFRSAYETALERTEAGRNIMDADDDIVVAKFRALWMNFVESRVFEWNILISITLVLIAASPTIFQIPSASSDRLIRTLTFLSISRAVSGLVFGIILSLHFRSPLTKSVAYVRGWFQESRQTSLSLFNFWIVASLPASSTVWSLILFVSAIFGLVWRTDVLRDEGNNPVLTHRAAAAGAAEEHPLFVSTLRASITILFLVDIAYAIWALIYLQRRTKACLERRVDI</sequence>
<dbReference type="Proteomes" id="UP000298030">
    <property type="component" value="Unassembled WGS sequence"/>
</dbReference>
<protein>
    <submittedName>
        <fullName evidence="3">Uncharacterized protein</fullName>
    </submittedName>
</protein>
<name>A0A4Y7SJ15_COPMI</name>
<feature type="region of interest" description="Disordered" evidence="1">
    <location>
        <begin position="110"/>
        <end position="156"/>
    </location>
</feature>
<evidence type="ECO:0000256" key="2">
    <source>
        <dbReference type="SAM" id="Phobius"/>
    </source>
</evidence>
<reference evidence="3 4" key="1">
    <citation type="journal article" date="2019" name="Nat. Ecol. Evol.">
        <title>Megaphylogeny resolves global patterns of mushroom evolution.</title>
        <authorList>
            <person name="Varga T."/>
            <person name="Krizsan K."/>
            <person name="Foldi C."/>
            <person name="Dima B."/>
            <person name="Sanchez-Garcia M."/>
            <person name="Sanchez-Ramirez S."/>
            <person name="Szollosi G.J."/>
            <person name="Szarkandi J.G."/>
            <person name="Papp V."/>
            <person name="Albert L."/>
            <person name="Andreopoulos W."/>
            <person name="Angelini C."/>
            <person name="Antonin V."/>
            <person name="Barry K.W."/>
            <person name="Bougher N.L."/>
            <person name="Buchanan P."/>
            <person name="Buyck B."/>
            <person name="Bense V."/>
            <person name="Catcheside P."/>
            <person name="Chovatia M."/>
            <person name="Cooper J."/>
            <person name="Damon W."/>
            <person name="Desjardin D."/>
            <person name="Finy P."/>
            <person name="Geml J."/>
            <person name="Haridas S."/>
            <person name="Hughes K."/>
            <person name="Justo A."/>
            <person name="Karasinski D."/>
            <person name="Kautmanova I."/>
            <person name="Kiss B."/>
            <person name="Kocsube S."/>
            <person name="Kotiranta H."/>
            <person name="LaButti K.M."/>
            <person name="Lechner B.E."/>
            <person name="Liimatainen K."/>
            <person name="Lipzen A."/>
            <person name="Lukacs Z."/>
            <person name="Mihaltcheva S."/>
            <person name="Morgado L.N."/>
            <person name="Niskanen T."/>
            <person name="Noordeloos M.E."/>
            <person name="Ohm R.A."/>
            <person name="Ortiz-Santana B."/>
            <person name="Ovrebo C."/>
            <person name="Racz N."/>
            <person name="Riley R."/>
            <person name="Savchenko A."/>
            <person name="Shiryaev A."/>
            <person name="Soop K."/>
            <person name="Spirin V."/>
            <person name="Szebenyi C."/>
            <person name="Tomsovsky M."/>
            <person name="Tulloss R.E."/>
            <person name="Uehling J."/>
            <person name="Grigoriev I.V."/>
            <person name="Vagvolgyi C."/>
            <person name="Papp T."/>
            <person name="Martin F.M."/>
            <person name="Miettinen O."/>
            <person name="Hibbett D.S."/>
            <person name="Nagy L.G."/>
        </authorList>
    </citation>
    <scope>NUCLEOTIDE SEQUENCE [LARGE SCALE GENOMIC DNA]</scope>
    <source>
        <strain evidence="3 4">FP101781</strain>
    </source>
</reference>
<dbReference type="STRING" id="71717.A0A4Y7SJ15"/>
<evidence type="ECO:0000256" key="1">
    <source>
        <dbReference type="SAM" id="MobiDB-lite"/>
    </source>
</evidence>
<proteinExistence type="predicted"/>
<accession>A0A4Y7SJ15</accession>
<dbReference type="EMBL" id="QPFP01000102">
    <property type="protein sequence ID" value="TEB21843.1"/>
    <property type="molecule type" value="Genomic_DNA"/>
</dbReference>
<evidence type="ECO:0000313" key="3">
    <source>
        <dbReference type="EMBL" id="TEB21843.1"/>
    </source>
</evidence>
<feature type="transmembrane region" description="Helical" evidence="2">
    <location>
        <begin position="293"/>
        <end position="313"/>
    </location>
</feature>
<keyword evidence="2" id="KW-0812">Transmembrane</keyword>
<feature type="compositionally biased region" description="Pro residues" evidence="1">
    <location>
        <begin position="124"/>
        <end position="133"/>
    </location>
</feature>
<keyword evidence="4" id="KW-1185">Reference proteome</keyword>
<comment type="caution">
    <text evidence="3">The sequence shown here is derived from an EMBL/GenBank/DDBJ whole genome shotgun (WGS) entry which is preliminary data.</text>
</comment>
<keyword evidence="2" id="KW-1133">Transmembrane helix</keyword>
<feature type="transmembrane region" description="Helical" evidence="2">
    <location>
        <begin position="406"/>
        <end position="426"/>
    </location>
</feature>
<feature type="transmembrane region" description="Helical" evidence="2">
    <location>
        <begin position="261"/>
        <end position="281"/>
    </location>
</feature>
<dbReference type="OrthoDB" id="3058010at2759"/>
<gene>
    <name evidence="3" type="ORF">FA13DRAFT_1716578</name>
</gene>
<evidence type="ECO:0000313" key="4">
    <source>
        <dbReference type="Proteomes" id="UP000298030"/>
    </source>
</evidence>
<feature type="transmembrane region" description="Helical" evidence="2">
    <location>
        <begin position="343"/>
        <end position="370"/>
    </location>
</feature>